<dbReference type="PANTHER" id="PTHR37292:SF2">
    <property type="entry name" value="DUF262 DOMAIN-CONTAINING PROTEIN"/>
    <property type="match status" value="1"/>
</dbReference>
<organism evidence="2 3">
    <name type="scientific">Neolewinella antarctica</name>
    <dbReference type="NCBI Taxonomy" id="442734"/>
    <lineage>
        <taxon>Bacteria</taxon>
        <taxon>Pseudomonadati</taxon>
        <taxon>Bacteroidota</taxon>
        <taxon>Saprospiria</taxon>
        <taxon>Saprospirales</taxon>
        <taxon>Lewinellaceae</taxon>
        <taxon>Neolewinella</taxon>
    </lineage>
</organism>
<dbReference type="PANTHER" id="PTHR37292">
    <property type="entry name" value="VNG6097C"/>
    <property type="match status" value="1"/>
</dbReference>
<accession>A0ABX0XGJ7</accession>
<reference evidence="2 3" key="1">
    <citation type="submission" date="2020-03" db="EMBL/GenBank/DDBJ databases">
        <title>Genomic Encyclopedia of Type Strains, Phase IV (KMG-IV): sequencing the most valuable type-strain genomes for metagenomic binning, comparative biology and taxonomic classification.</title>
        <authorList>
            <person name="Goeker M."/>
        </authorList>
    </citation>
    <scope>NUCLEOTIDE SEQUENCE [LARGE SCALE GENOMIC DNA]</scope>
    <source>
        <strain evidence="2 3">DSM 105096</strain>
    </source>
</reference>
<feature type="domain" description="GmrSD restriction endonucleases N-terminal" evidence="1">
    <location>
        <begin position="12"/>
        <end position="217"/>
    </location>
</feature>
<sequence length="541" mass="62991">MASLESGDKSYSTLLNEIETGQIKIPQFQRDFVWSTERSAKLVDSVLKGYPIGTFIYWRTNERLRSIKNIGKLDLPEPADGEFVNYVLDGQQRITSLFATLKGLVIKRSSGRYDDFSNIYVDLDANFDDEIVISDIKDREEYACIRLTDLMSSDRKFLNNFSDDRYNKIEKYKRIISSYQFKGINFKDAEIDEATDVFTRLNVGGKDLTLFEIMVAKTYDQEKKFDLQEKFTELTSELEEIKYETISSANVLQLVSLLITGECKRKAILKLDKKEFIEMWPEAVKCVKQAVFHYKAFGIPVSRLLPYNALIVPISYFYHKTKGKPNYKTSKMLEDFFWRTSLGFRYSSSVEAKLVQDIDKMDHIIAGSLPKYDWTIDVSTDNIVNNGQFAANTSFIKAILCLFTMQHPRSFDNDQEVNIHNSWLKIATSRNYHHFFPKGFLKKNSPEIEQWQYNHIANITIIDGELNKNKIRAKAPSKYMSEYMEENKNIENTMKTHLIDDIKDYGVLDDNYMKFFKKRCARISSELIDRIIVQVKSSEEE</sequence>
<proteinExistence type="predicted"/>
<evidence type="ECO:0000259" key="1">
    <source>
        <dbReference type="Pfam" id="PF03235"/>
    </source>
</evidence>
<comment type="caution">
    <text evidence="2">The sequence shown here is derived from an EMBL/GenBank/DDBJ whole genome shotgun (WGS) entry which is preliminary data.</text>
</comment>
<dbReference type="RefSeq" id="WP_168040486.1">
    <property type="nucleotide sequence ID" value="NZ_JAATJH010000013.1"/>
</dbReference>
<keyword evidence="3" id="KW-1185">Reference proteome</keyword>
<name>A0ABX0XGJ7_9BACT</name>
<gene>
    <name evidence="2" type="ORF">GGR27_003975</name>
</gene>
<dbReference type="Proteomes" id="UP000770785">
    <property type="component" value="Unassembled WGS sequence"/>
</dbReference>
<protein>
    <recommendedName>
        <fullName evidence="1">GmrSD restriction endonucleases N-terminal domain-containing protein</fullName>
    </recommendedName>
</protein>
<dbReference type="InterPro" id="IPR004919">
    <property type="entry name" value="GmrSD_N"/>
</dbReference>
<evidence type="ECO:0000313" key="2">
    <source>
        <dbReference type="EMBL" id="NJC28450.1"/>
    </source>
</evidence>
<dbReference type="Pfam" id="PF03235">
    <property type="entry name" value="GmrSD_N"/>
    <property type="match status" value="1"/>
</dbReference>
<evidence type="ECO:0000313" key="3">
    <source>
        <dbReference type="Proteomes" id="UP000770785"/>
    </source>
</evidence>
<dbReference type="EMBL" id="JAATJH010000013">
    <property type="protein sequence ID" value="NJC28450.1"/>
    <property type="molecule type" value="Genomic_DNA"/>
</dbReference>